<evidence type="ECO:0000313" key="3">
    <source>
        <dbReference type="EMBL" id="RKO89658.1"/>
    </source>
</evidence>
<dbReference type="EMBL" id="KZ995965">
    <property type="protein sequence ID" value="RKO89658.1"/>
    <property type="molecule type" value="Genomic_DNA"/>
</dbReference>
<accession>A0A4P9WEG4</accession>
<sequence>MSNFRLPHYHTKLSVPRHGKKRGAILATPIQRVPRYPILLAAVIERIPKTDSNHDRLIHIKQRAELLCHNFDASGFKARKLAMQFELSRRLGINGQSVSDSLCLLAELRVQTSQGTDATLLLYNTMIFQVNTFKNNKKTASWSTDVFHIASVFSVTKTTDQEFIVLVSTQADIEAGKSLEAVRKVLAFKANSTLEINTFVRMLRHVLVCRNHAPQALNGSAAGLYAQRIGQLDIYFRFVEPGHVSPSTVANYCRDRGGVPTNVQKAQIALVQCDEEFYLRETVEQHSGKYPVIGAIGTNADENPVAYDQFRLAMVTSLNAEKCGYVPLNLHDVESTKKRMEYMFKNALTIIAMDPEASIPEFRHRIEGLLEHIWAVHSTTCTTPDKRSLCKSTRNPGAGGTIRRRRNAHVGASACAEIVSRPCQSPDVEKPPLLGSVPDRTGGQVDSQKPSAPLFSSEVSSSSLPLAAAKEEVTPANGGRLKRSSSIQMLFRIHDGNIDVYSQVKDGAHQPEVEAYLVRLREFPNDALNEAEGMDVVFLIAVVRKYIADEHAIADSEVSSKLHKIKDPKTAPGSAKVVKALKKLPKPTSQSLIITLKHLRGVCHRTATAMTRQKAEEILTRFLASLIWSEDEIQRDVIEVASVVLFSTSDDLQEATESIATARRPPMPTIGTIRRRPRLPGYSPSVSSSTRTGRVAQSPLEDFSPHEVPIPEAAEIPDFTRIPPVIRNRRVSDLLRQARVSFNVARQERDALVGRFQELTIKCSPFMTAKAAEGATAWMGPAALPTSDPGEQNADAAVRDLLKNTRDTLGGKDCVALVDLKQAVDELRRENELWRKVRSDSSIRSLAGRCMAMSDSVTAAHMESGANILNHFTFAEKRGAGREAGDDGQGGGSEISAGFWLGGGLGSLSGANNVQQSCLLVQPPVDLSRVIVTSSFDTSPSENSITFSAVCSKSASTLA</sequence>
<dbReference type="SUPFAM" id="SSF48065">
    <property type="entry name" value="DBL homology domain (DH-domain)"/>
    <property type="match status" value="1"/>
</dbReference>
<dbReference type="InterPro" id="IPR035899">
    <property type="entry name" value="DBL_dom_sf"/>
</dbReference>
<feature type="region of interest" description="Disordered" evidence="1">
    <location>
        <begin position="664"/>
        <end position="694"/>
    </location>
</feature>
<dbReference type="PROSITE" id="PS50010">
    <property type="entry name" value="DH_2"/>
    <property type="match status" value="1"/>
</dbReference>
<feature type="region of interest" description="Disordered" evidence="1">
    <location>
        <begin position="426"/>
        <end position="456"/>
    </location>
</feature>
<organism evidence="3 4">
    <name type="scientific">Blyttiomyces helicus</name>
    <dbReference type="NCBI Taxonomy" id="388810"/>
    <lineage>
        <taxon>Eukaryota</taxon>
        <taxon>Fungi</taxon>
        <taxon>Fungi incertae sedis</taxon>
        <taxon>Chytridiomycota</taxon>
        <taxon>Chytridiomycota incertae sedis</taxon>
        <taxon>Chytridiomycetes</taxon>
        <taxon>Chytridiomycetes incertae sedis</taxon>
        <taxon>Blyttiomyces</taxon>
    </lineage>
</organism>
<proteinExistence type="predicted"/>
<evidence type="ECO:0000256" key="1">
    <source>
        <dbReference type="SAM" id="MobiDB-lite"/>
    </source>
</evidence>
<dbReference type="GO" id="GO:0005085">
    <property type="term" value="F:guanyl-nucleotide exchange factor activity"/>
    <property type="evidence" value="ECO:0007669"/>
    <property type="project" value="InterPro"/>
</dbReference>
<dbReference type="Proteomes" id="UP000269721">
    <property type="component" value="Unassembled WGS sequence"/>
</dbReference>
<evidence type="ECO:0000313" key="4">
    <source>
        <dbReference type="Proteomes" id="UP000269721"/>
    </source>
</evidence>
<dbReference type="InterPro" id="IPR000219">
    <property type="entry name" value="DH_dom"/>
</dbReference>
<reference evidence="4" key="1">
    <citation type="journal article" date="2018" name="Nat. Microbiol.">
        <title>Leveraging single-cell genomics to expand the fungal tree of life.</title>
        <authorList>
            <person name="Ahrendt S.R."/>
            <person name="Quandt C.A."/>
            <person name="Ciobanu D."/>
            <person name="Clum A."/>
            <person name="Salamov A."/>
            <person name="Andreopoulos B."/>
            <person name="Cheng J.F."/>
            <person name="Woyke T."/>
            <person name="Pelin A."/>
            <person name="Henrissat B."/>
            <person name="Reynolds N.K."/>
            <person name="Benny G.L."/>
            <person name="Smith M.E."/>
            <person name="James T.Y."/>
            <person name="Grigoriev I.V."/>
        </authorList>
    </citation>
    <scope>NUCLEOTIDE SEQUENCE [LARGE SCALE GENOMIC DNA]</scope>
</reference>
<protein>
    <recommendedName>
        <fullName evidence="2">DH domain-containing protein</fullName>
    </recommendedName>
</protein>
<dbReference type="OrthoDB" id="660555at2759"/>
<evidence type="ECO:0000259" key="2">
    <source>
        <dbReference type="PROSITE" id="PS50010"/>
    </source>
</evidence>
<dbReference type="AlphaFoldDB" id="A0A4P9WEG4"/>
<feature type="domain" description="DH" evidence="2">
    <location>
        <begin position="25"/>
        <end position="74"/>
    </location>
</feature>
<gene>
    <name evidence="3" type="ORF">BDK51DRAFT_28055</name>
</gene>
<keyword evidence="4" id="KW-1185">Reference proteome</keyword>
<name>A0A4P9WEG4_9FUNG</name>